<feature type="compositionally biased region" description="Gly residues" evidence="1">
    <location>
        <begin position="24"/>
        <end position="43"/>
    </location>
</feature>
<keyword evidence="3" id="KW-1185">Reference proteome</keyword>
<organism evidence="2 3">
    <name type="scientific">Miscanthus lutarioriparius</name>
    <dbReference type="NCBI Taxonomy" id="422564"/>
    <lineage>
        <taxon>Eukaryota</taxon>
        <taxon>Viridiplantae</taxon>
        <taxon>Streptophyta</taxon>
        <taxon>Embryophyta</taxon>
        <taxon>Tracheophyta</taxon>
        <taxon>Spermatophyta</taxon>
        <taxon>Magnoliopsida</taxon>
        <taxon>Liliopsida</taxon>
        <taxon>Poales</taxon>
        <taxon>Poaceae</taxon>
        <taxon>PACMAD clade</taxon>
        <taxon>Panicoideae</taxon>
        <taxon>Andropogonodae</taxon>
        <taxon>Andropogoneae</taxon>
        <taxon>Saccharinae</taxon>
        <taxon>Miscanthus</taxon>
    </lineage>
</organism>
<dbReference type="PANTHER" id="PTHR11697:SF230">
    <property type="entry name" value="ZINC FINGER, MYM DOMAIN CONTAINING 1"/>
    <property type="match status" value="1"/>
</dbReference>
<name>A0A811SSM7_9POAL</name>
<sequence length="222" mass="24406">MAAQHCGIEGRGEVRDGRGREGGRGAAGGPLPGAAPGAGGGGMSARRPELHSILAPTSQNLLETYQLFRAIDALSNLVQESPQFNQRVRSLIQERGLNLDNNLEKPGETSWGSYYEALVKLAAYLPAVCDALDFMGRDDSKRTDEKLTVLRAQWAFTEDMPFVLLLMRDVLATTNQLSLALDRNDLDAENFMILLKESKRQLLALRDEGWPSFLMEVDLLCA</sequence>
<dbReference type="InterPro" id="IPR055298">
    <property type="entry name" value="AtLOH3-like"/>
</dbReference>
<proteinExistence type="predicted"/>
<feature type="region of interest" description="Disordered" evidence="1">
    <location>
        <begin position="1"/>
        <end position="45"/>
    </location>
</feature>
<dbReference type="PANTHER" id="PTHR11697">
    <property type="entry name" value="GENERAL TRANSCRIPTION FACTOR 2-RELATED ZINC FINGER PROTEIN"/>
    <property type="match status" value="1"/>
</dbReference>
<dbReference type="OrthoDB" id="666146at2759"/>
<reference evidence="2" key="1">
    <citation type="submission" date="2020-10" db="EMBL/GenBank/DDBJ databases">
        <authorList>
            <person name="Han B."/>
            <person name="Lu T."/>
            <person name="Zhao Q."/>
            <person name="Huang X."/>
            <person name="Zhao Y."/>
        </authorList>
    </citation>
    <scope>NUCLEOTIDE SEQUENCE</scope>
</reference>
<gene>
    <name evidence="2" type="ORF">NCGR_LOCUS67650</name>
</gene>
<protein>
    <submittedName>
        <fullName evidence="2">Uncharacterized protein</fullName>
    </submittedName>
</protein>
<dbReference type="Proteomes" id="UP000604825">
    <property type="component" value="Unassembled WGS sequence"/>
</dbReference>
<evidence type="ECO:0000313" key="2">
    <source>
        <dbReference type="EMBL" id="CAD6343552.1"/>
    </source>
</evidence>
<accession>A0A811SSM7</accession>
<dbReference type="AlphaFoldDB" id="A0A811SSM7"/>
<feature type="compositionally biased region" description="Basic and acidic residues" evidence="1">
    <location>
        <begin position="8"/>
        <end position="23"/>
    </location>
</feature>
<evidence type="ECO:0000256" key="1">
    <source>
        <dbReference type="SAM" id="MobiDB-lite"/>
    </source>
</evidence>
<dbReference type="EMBL" id="CAJGYO010000792">
    <property type="protein sequence ID" value="CAD6343552.1"/>
    <property type="molecule type" value="Genomic_DNA"/>
</dbReference>
<comment type="caution">
    <text evidence="2">The sequence shown here is derived from an EMBL/GenBank/DDBJ whole genome shotgun (WGS) entry which is preliminary data.</text>
</comment>
<evidence type="ECO:0000313" key="3">
    <source>
        <dbReference type="Proteomes" id="UP000604825"/>
    </source>
</evidence>